<sequence length="394" mass="43642">MASEESDETDEASDADSSADSSASVDMVLAGKWGFLAKTLTVLTMIRFVEVEVEHIKELAEQRAQGILVPDSESESDEADAATCRKELLATQDQRSEDTNVTNGAGLGQLHVQVERLTREVTEQQRHRVELESRLQWAQEQLQREAQLRERAEAFLHSRKQASIAQELQLRMVVEEGLQQHMELAALRKASTAEAQEMDTTKKQLATSLRQARGVVQHAMATLAGVKNGANGGADPSSQMEAYYWAQIAALQAELWQARLELSERVRSLERQIAGWKRKAGASQAVLAMAGRIAARSCLEVNRTSSKLDHVMDSLYACKLVGIHLTGDLQRHRSEYLADPRTSPTHMSNSKRARHVVDEQMLTGKYGKAAGKACFVSRLPAGFDPELRSKSSMF</sequence>
<feature type="region of interest" description="Disordered" evidence="2">
    <location>
        <begin position="1"/>
        <end position="23"/>
    </location>
</feature>
<evidence type="ECO:0000256" key="2">
    <source>
        <dbReference type="SAM" id="MobiDB-lite"/>
    </source>
</evidence>
<evidence type="ECO:0000256" key="1">
    <source>
        <dbReference type="SAM" id="Coils"/>
    </source>
</evidence>
<feature type="coiled-coil region" evidence="1">
    <location>
        <begin position="114"/>
        <end position="148"/>
    </location>
</feature>
<evidence type="ECO:0000313" key="3">
    <source>
        <dbReference type="EMBL" id="KAK9802944.1"/>
    </source>
</evidence>
<evidence type="ECO:0000313" key="4">
    <source>
        <dbReference type="Proteomes" id="UP001489004"/>
    </source>
</evidence>
<dbReference type="Proteomes" id="UP001489004">
    <property type="component" value="Unassembled WGS sequence"/>
</dbReference>
<proteinExistence type="predicted"/>
<comment type="caution">
    <text evidence="3">The sequence shown here is derived from an EMBL/GenBank/DDBJ whole genome shotgun (WGS) entry which is preliminary data.</text>
</comment>
<keyword evidence="1" id="KW-0175">Coiled coil</keyword>
<feature type="compositionally biased region" description="Acidic residues" evidence="2">
    <location>
        <begin position="1"/>
        <end position="14"/>
    </location>
</feature>
<organism evidence="3 4">
    <name type="scientific">[Myrmecia] bisecta</name>
    <dbReference type="NCBI Taxonomy" id="41462"/>
    <lineage>
        <taxon>Eukaryota</taxon>
        <taxon>Viridiplantae</taxon>
        <taxon>Chlorophyta</taxon>
        <taxon>core chlorophytes</taxon>
        <taxon>Trebouxiophyceae</taxon>
        <taxon>Trebouxiales</taxon>
        <taxon>Trebouxiaceae</taxon>
        <taxon>Myrmecia</taxon>
    </lineage>
</organism>
<dbReference type="AlphaFoldDB" id="A0AAW1NY58"/>
<protein>
    <submittedName>
        <fullName evidence="3">Uncharacterized protein</fullName>
    </submittedName>
</protein>
<accession>A0AAW1NY58</accession>
<gene>
    <name evidence="3" type="ORF">WJX72_004174</name>
</gene>
<reference evidence="3 4" key="1">
    <citation type="journal article" date="2024" name="Nat. Commun.">
        <title>Phylogenomics reveals the evolutionary origins of lichenization in chlorophyte algae.</title>
        <authorList>
            <person name="Puginier C."/>
            <person name="Libourel C."/>
            <person name="Otte J."/>
            <person name="Skaloud P."/>
            <person name="Haon M."/>
            <person name="Grisel S."/>
            <person name="Petersen M."/>
            <person name="Berrin J.G."/>
            <person name="Delaux P.M."/>
            <person name="Dal Grande F."/>
            <person name="Keller J."/>
        </authorList>
    </citation>
    <scope>NUCLEOTIDE SEQUENCE [LARGE SCALE GENOMIC DNA]</scope>
    <source>
        <strain evidence="3 4">SAG 2043</strain>
    </source>
</reference>
<dbReference type="EMBL" id="JALJOR010000026">
    <property type="protein sequence ID" value="KAK9802944.1"/>
    <property type="molecule type" value="Genomic_DNA"/>
</dbReference>
<keyword evidence="4" id="KW-1185">Reference proteome</keyword>
<name>A0AAW1NY58_9CHLO</name>